<dbReference type="InterPro" id="IPR050072">
    <property type="entry name" value="Peptidase_M20A"/>
</dbReference>
<dbReference type="OrthoDB" id="9761532at2"/>
<dbReference type="NCBIfam" id="NF005591">
    <property type="entry name" value="PRK07318.1"/>
    <property type="match status" value="1"/>
</dbReference>
<keyword evidence="11" id="KW-1185">Reference proteome</keyword>
<dbReference type="AlphaFoldDB" id="A0A1I4FBA2"/>
<dbReference type="STRING" id="29563.SAMN02983006_00266"/>
<protein>
    <submittedName>
        <fullName evidence="10">Succinyl-diaminopimelate desuccinylase</fullName>
    </submittedName>
</protein>
<dbReference type="InterPro" id="IPR001261">
    <property type="entry name" value="ArgE/DapE_CS"/>
</dbReference>
<dbReference type="InterPro" id="IPR002933">
    <property type="entry name" value="Peptidase_M20"/>
</dbReference>
<evidence type="ECO:0000256" key="8">
    <source>
        <dbReference type="ARBA" id="ARBA00023049"/>
    </source>
</evidence>
<keyword evidence="6" id="KW-0862">Zinc</keyword>
<comment type="similarity">
    <text evidence="2">Belongs to the peptidase M20A family.</text>
</comment>
<dbReference type="Pfam" id="PF07687">
    <property type="entry name" value="M20_dimer"/>
    <property type="match status" value="1"/>
</dbReference>
<dbReference type="Gene3D" id="3.30.70.360">
    <property type="match status" value="2"/>
</dbReference>
<feature type="domain" description="Peptidase M20 dimerisation" evidence="9">
    <location>
        <begin position="256"/>
        <end position="371"/>
    </location>
</feature>
<evidence type="ECO:0000256" key="1">
    <source>
        <dbReference type="ARBA" id="ARBA00001947"/>
    </source>
</evidence>
<name>A0A1I4FBA2_9FIRM</name>
<keyword evidence="7" id="KW-0224">Dipeptidase</keyword>
<dbReference type="SUPFAM" id="SSF53187">
    <property type="entry name" value="Zn-dependent exopeptidases"/>
    <property type="match status" value="1"/>
</dbReference>
<dbReference type="GO" id="GO:0008237">
    <property type="term" value="F:metallopeptidase activity"/>
    <property type="evidence" value="ECO:0007669"/>
    <property type="project" value="UniProtKB-KW"/>
</dbReference>
<dbReference type="Pfam" id="PF01546">
    <property type="entry name" value="Peptidase_M20"/>
    <property type="match status" value="1"/>
</dbReference>
<dbReference type="InterPro" id="IPR036264">
    <property type="entry name" value="Bact_exopeptidase_dim_dom"/>
</dbReference>
<evidence type="ECO:0000256" key="4">
    <source>
        <dbReference type="ARBA" id="ARBA00022723"/>
    </source>
</evidence>
<dbReference type="SUPFAM" id="SSF55031">
    <property type="entry name" value="Bacterial exopeptidase dimerisation domain"/>
    <property type="match status" value="1"/>
</dbReference>
<dbReference type="GO" id="GO:0006526">
    <property type="term" value="P:L-arginine biosynthetic process"/>
    <property type="evidence" value="ECO:0007669"/>
    <property type="project" value="TreeGrafter"/>
</dbReference>
<dbReference type="Proteomes" id="UP000199006">
    <property type="component" value="Unassembled WGS sequence"/>
</dbReference>
<evidence type="ECO:0000256" key="5">
    <source>
        <dbReference type="ARBA" id="ARBA00022801"/>
    </source>
</evidence>
<comment type="cofactor">
    <cofactor evidence="1">
        <name>Zn(2+)</name>
        <dbReference type="ChEBI" id="CHEBI:29105"/>
    </cofactor>
</comment>
<evidence type="ECO:0000259" key="9">
    <source>
        <dbReference type="Pfam" id="PF07687"/>
    </source>
</evidence>
<keyword evidence="4" id="KW-0479">Metal-binding</keyword>
<dbReference type="GO" id="GO:0016805">
    <property type="term" value="F:dipeptidase activity"/>
    <property type="evidence" value="ECO:0007669"/>
    <property type="project" value="UniProtKB-KW"/>
</dbReference>
<organism evidence="10 11">
    <name type="scientific">Halanaerobium salsuginis</name>
    <dbReference type="NCBI Taxonomy" id="29563"/>
    <lineage>
        <taxon>Bacteria</taxon>
        <taxon>Bacillati</taxon>
        <taxon>Bacillota</taxon>
        <taxon>Clostridia</taxon>
        <taxon>Halanaerobiales</taxon>
        <taxon>Halanaerobiaceae</taxon>
        <taxon>Halanaerobium</taxon>
    </lineage>
</organism>
<dbReference type="InterPro" id="IPR011650">
    <property type="entry name" value="Peptidase_M20_dimer"/>
</dbReference>
<keyword evidence="5" id="KW-0378">Hydrolase</keyword>
<sequence>MKEKIIEVADSLRDNMILSTQELVRIPSVEAVAEGNYPYGKNVYLALEKALEIAEKLGFRTKNIDNQAAKIEIGSGEETLAMLCHLDVVPEGDDWTYPPYAAEIHDNKIYGRGTIDDKGPAVAALYALKIVDLLNIDLKKRVQIILGTNEESGMAALEYYLKHEEMPDLAFSPDASFPVINAEKGILNLKFSADLTAAETKTGMPDLISLRGGNAANMVPDSAEAILSGLSAAELKEKLINFDYKPEKLKLVNTTAGLKINYQGVSAHGSTPEVGENAISQLLNLLAEIEFKNTKLNQFLAFYRQKIGLETDGKSIGCKDQDDIPTELTFNTGVIKIDADKAEFIVNIRYPVKSTAAKVINSIKQNTADNLVKVTQLSDSAPLYIAEDDPFLLKLMHAYREFTGDNAQPIAIGGGTYARNVKKGVAFGPLFPGEPELAHQRDEYIEIDSLVKSAAIYAQAIIDIAGGSSDE</sequence>
<dbReference type="EMBL" id="FOTI01000002">
    <property type="protein sequence ID" value="SFL13671.1"/>
    <property type="molecule type" value="Genomic_DNA"/>
</dbReference>
<keyword evidence="3" id="KW-0645">Protease</keyword>
<evidence type="ECO:0000256" key="3">
    <source>
        <dbReference type="ARBA" id="ARBA00022670"/>
    </source>
</evidence>
<dbReference type="CDD" id="cd03888">
    <property type="entry name" value="M20_PepV"/>
    <property type="match status" value="1"/>
</dbReference>
<evidence type="ECO:0000313" key="10">
    <source>
        <dbReference type="EMBL" id="SFL13671.1"/>
    </source>
</evidence>
<dbReference type="Gene3D" id="3.40.630.10">
    <property type="entry name" value="Zn peptidases"/>
    <property type="match status" value="1"/>
</dbReference>
<evidence type="ECO:0000256" key="6">
    <source>
        <dbReference type="ARBA" id="ARBA00022833"/>
    </source>
</evidence>
<dbReference type="PANTHER" id="PTHR43808:SF31">
    <property type="entry name" value="N-ACETYL-L-CITRULLINE DEACETYLASE"/>
    <property type="match status" value="1"/>
</dbReference>
<dbReference type="PROSITE" id="PS00759">
    <property type="entry name" value="ARGE_DAPE_CPG2_2"/>
    <property type="match status" value="1"/>
</dbReference>
<evidence type="ECO:0000256" key="7">
    <source>
        <dbReference type="ARBA" id="ARBA00022997"/>
    </source>
</evidence>
<proteinExistence type="inferred from homology"/>
<keyword evidence="8" id="KW-0482">Metalloprotease</keyword>
<gene>
    <name evidence="10" type="ORF">SAMN02983006_00266</name>
</gene>
<dbReference type="RefSeq" id="WP_089858442.1">
    <property type="nucleotide sequence ID" value="NZ_FOTI01000002.1"/>
</dbReference>
<reference evidence="10 11" key="1">
    <citation type="submission" date="2016-10" db="EMBL/GenBank/DDBJ databases">
        <authorList>
            <person name="de Groot N.N."/>
        </authorList>
    </citation>
    <scope>NUCLEOTIDE SEQUENCE [LARGE SCALE GENOMIC DNA]</scope>
    <source>
        <strain evidence="10 11">ATCC 51327</strain>
    </source>
</reference>
<evidence type="ECO:0000256" key="2">
    <source>
        <dbReference type="ARBA" id="ARBA00006247"/>
    </source>
</evidence>
<evidence type="ECO:0000313" key="11">
    <source>
        <dbReference type="Proteomes" id="UP000199006"/>
    </source>
</evidence>
<accession>A0A1I4FBA2</accession>
<dbReference type="PANTHER" id="PTHR43808">
    <property type="entry name" value="ACETYLORNITHINE DEACETYLASE"/>
    <property type="match status" value="1"/>
</dbReference>
<dbReference type="GO" id="GO:0008270">
    <property type="term" value="F:zinc ion binding"/>
    <property type="evidence" value="ECO:0007669"/>
    <property type="project" value="InterPro"/>
</dbReference>
<dbReference type="NCBIfam" id="TIGR01887">
    <property type="entry name" value="dipeptidaselike"/>
    <property type="match status" value="1"/>
</dbReference>
<dbReference type="InterPro" id="IPR010964">
    <property type="entry name" value="M20A_pepV-rel"/>
</dbReference>
<dbReference type="GO" id="GO:0006508">
    <property type="term" value="P:proteolysis"/>
    <property type="evidence" value="ECO:0007669"/>
    <property type="project" value="UniProtKB-KW"/>
</dbReference>
<dbReference type="GO" id="GO:0008777">
    <property type="term" value="F:acetylornithine deacetylase activity"/>
    <property type="evidence" value="ECO:0007669"/>
    <property type="project" value="TreeGrafter"/>
</dbReference>